<keyword evidence="3" id="KW-1185">Reference proteome</keyword>
<dbReference type="InterPro" id="IPR029068">
    <property type="entry name" value="Glyas_Bleomycin-R_OHBP_Dase"/>
</dbReference>
<dbReference type="PANTHER" id="PTHR35006">
    <property type="entry name" value="GLYOXALASE FAMILY PROTEIN (AFU_ORTHOLOGUE AFUA_5G14830)"/>
    <property type="match status" value="1"/>
</dbReference>
<dbReference type="AlphaFoldDB" id="A0A6G8PZ78"/>
<dbReference type="EMBL" id="CP045121">
    <property type="protein sequence ID" value="QIN79502.1"/>
    <property type="molecule type" value="Genomic_DNA"/>
</dbReference>
<proteinExistence type="predicted"/>
<gene>
    <name evidence="2" type="ORF">GBA65_14340</name>
</gene>
<dbReference type="RefSeq" id="WP_166397167.1">
    <property type="nucleotide sequence ID" value="NZ_CP045121.1"/>
</dbReference>
<feature type="domain" description="VOC" evidence="1">
    <location>
        <begin position="1"/>
        <end position="118"/>
    </location>
</feature>
<sequence length="124" mass="13063">MLDHVNLPVSNVERSKRFYGAALAPLGYGLIMEHGISGAGFGRSGKPDFWIKQGAPGAAVHVAFSSPDRATVGAFHEAAVAAGGRDNGRPALRPEYHSAYYGAFVLDPDGNNIEAVCHNPQTNS</sequence>
<evidence type="ECO:0000313" key="2">
    <source>
        <dbReference type="EMBL" id="QIN79502.1"/>
    </source>
</evidence>
<dbReference type="KEGG" id="rmar:GBA65_14340"/>
<dbReference type="CDD" id="cd07262">
    <property type="entry name" value="VOC_like"/>
    <property type="match status" value="1"/>
</dbReference>
<dbReference type="Gene3D" id="3.10.180.10">
    <property type="entry name" value="2,3-Dihydroxybiphenyl 1,2-Dioxygenase, domain 1"/>
    <property type="match status" value="1"/>
</dbReference>
<dbReference type="InterPro" id="IPR037523">
    <property type="entry name" value="VOC_core"/>
</dbReference>
<dbReference type="PROSITE" id="PS51819">
    <property type="entry name" value="VOC"/>
    <property type="match status" value="1"/>
</dbReference>
<evidence type="ECO:0000259" key="1">
    <source>
        <dbReference type="PROSITE" id="PS51819"/>
    </source>
</evidence>
<reference evidence="2 3" key="1">
    <citation type="submission" date="2019-10" db="EMBL/GenBank/DDBJ databases">
        <title>Rubrobacter sp nov SCSIO 52915 isolated from a deep-sea sediment in the South China Sea.</title>
        <authorList>
            <person name="Chen R.W."/>
        </authorList>
    </citation>
    <scope>NUCLEOTIDE SEQUENCE [LARGE SCALE GENOMIC DNA]</scope>
    <source>
        <strain evidence="2 3">SCSIO 52915</strain>
    </source>
</reference>
<evidence type="ECO:0000313" key="3">
    <source>
        <dbReference type="Proteomes" id="UP000502706"/>
    </source>
</evidence>
<protein>
    <submittedName>
        <fullName evidence="2">VOC family protein</fullName>
    </submittedName>
</protein>
<dbReference type="Pfam" id="PF00903">
    <property type="entry name" value="Glyoxalase"/>
    <property type="match status" value="1"/>
</dbReference>
<dbReference type="InterPro" id="IPR004360">
    <property type="entry name" value="Glyas_Fos-R_dOase_dom"/>
</dbReference>
<organism evidence="2 3">
    <name type="scientific">Rubrobacter marinus</name>
    <dbReference type="NCBI Taxonomy" id="2653852"/>
    <lineage>
        <taxon>Bacteria</taxon>
        <taxon>Bacillati</taxon>
        <taxon>Actinomycetota</taxon>
        <taxon>Rubrobacteria</taxon>
        <taxon>Rubrobacterales</taxon>
        <taxon>Rubrobacteraceae</taxon>
        <taxon>Rubrobacter</taxon>
    </lineage>
</organism>
<dbReference type="SUPFAM" id="SSF54593">
    <property type="entry name" value="Glyoxalase/Bleomycin resistance protein/Dihydroxybiphenyl dioxygenase"/>
    <property type="match status" value="1"/>
</dbReference>
<accession>A0A6G8PZ78</accession>
<name>A0A6G8PZ78_9ACTN</name>
<dbReference type="PANTHER" id="PTHR35006:SF2">
    <property type="entry name" value="GLYOXALASE FAMILY PROTEIN (AFU_ORTHOLOGUE AFUA_5G14830)"/>
    <property type="match status" value="1"/>
</dbReference>
<dbReference type="Proteomes" id="UP000502706">
    <property type="component" value="Chromosome"/>
</dbReference>